<dbReference type="EMBL" id="CP011025">
    <property type="protein sequence ID" value="ATC85277.1"/>
    <property type="molecule type" value="Genomic_DNA"/>
</dbReference>
<evidence type="ECO:0000313" key="2">
    <source>
        <dbReference type="Proteomes" id="UP000016505"/>
    </source>
</evidence>
<dbReference type="Proteomes" id="UP000016505">
    <property type="component" value="Chromosome I"/>
</dbReference>
<protein>
    <submittedName>
        <fullName evidence="1">Uncharacterized protein</fullName>
    </submittedName>
</protein>
<name>A0A290S166_9GAMM</name>
<dbReference type="KEGG" id="part:PARC_a0556"/>
<accession>A0A290S166</accession>
<evidence type="ECO:0000313" key="1">
    <source>
        <dbReference type="EMBL" id="ATC85277.1"/>
    </source>
</evidence>
<dbReference type="AlphaFoldDB" id="A0A290S166"/>
<gene>
    <name evidence="1" type="ORF">PARC_a0556</name>
</gene>
<sequence length="45" mass="4808">MSLVTTLPIAITTPSPILIPGHIFTPKPSQQALPIVTFFLMISSS</sequence>
<proteinExistence type="predicted"/>
<organism evidence="1 2">
    <name type="scientific">Pseudoalteromonas arctica A 37-1-2</name>
    <dbReference type="NCBI Taxonomy" id="1117313"/>
    <lineage>
        <taxon>Bacteria</taxon>
        <taxon>Pseudomonadati</taxon>
        <taxon>Pseudomonadota</taxon>
        <taxon>Gammaproteobacteria</taxon>
        <taxon>Alteromonadales</taxon>
        <taxon>Pseudoalteromonadaceae</taxon>
        <taxon>Pseudoalteromonas</taxon>
    </lineage>
</organism>
<reference evidence="1 2" key="1">
    <citation type="journal article" date="2012" name="J. Bacteriol.">
        <title>Genome sequences of type strains of seven species of the marine bacterium Pseudoalteromonas.</title>
        <authorList>
            <person name="Xie B.B."/>
            <person name="Shu Y.L."/>
            <person name="Qin Q.L."/>
            <person name="Rong J.C."/>
            <person name="Zhang X.Y."/>
            <person name="Chen X.L."/>
            <person name="Shi M."/>
            <person name="He H.L."/>
            <person name="Zhou B.C."/>
            <person name="Zhang Y.Z."/>
        </authorList>
    </citation>
    <scope>NUCLEOTIDE SEQUENCE [LARGE SCALE GENOMIC DNA]</scope>
    <source>
        <strain evidence="1 2">A 37-1-2</strain>
    </source>
</reference>